<dbReference type="Gramene" id="TRITD7Bv1G163430.1">
    <property type="protein sequence ID" value="TRITD7Bv1G163430.1"/>
    <property type="gene ID" value="TRITD7Bv1G163430"/>
</dbReference>
<dbReference type="PANTHER" id="PTHR46658">
    <property type="entry name" value="CYS OR MET METABOLISM PYRIDOXAL-PHOSPHATE-DEPENDENT ENZYME"/>
    <property type="match status" value="1"/>
</dbReference>
<evidence type="ECO:0000313" key="1">
    <source>
        <dbReference type="EMBL" id="VAI90508.1"/>
    </source>
</evidence>
<gene>
    <name evidence="1" type="ORF">TRITD_7Bv1G163430</name>
</gene>
<dbReference type="OMA" id="GCCSCVH"/>
<proteinExistence type="predicted"/>
<sequence length="135" mass="14169">MVSPNFLGCCSCVHGVPEKQGGLIKNPGGIIVPCGGYVAGKKDLVAAATTRLSAPGLGVEFGSAPCHVMRAMFQGLFLAPQMVGEAVKGGLLIAEVMSAKGYRVQRLPRAPRHDIVQVDLSSSLICVKKYLALIY</sequence>
<dbReference type="AlphaFoldDB" id="A0A9R1C310"/>
<accession>A0A9R1C310</accession>
<organism evidence="1 2">
    <name type="scientific">Triticum turgidum subsp. durum</name>
    <name type="common">Durum wheat</name>
    <name type="synonym">Triticum durum</name>
    <dbReference type="NCBI Taxonomy" id="4567"/>
    <lineage>
        <taxon>Eukaryota</taxon>
        <taxon>Viridiplantae</taxon>
        <taxon>Streptophyta</taxon>
        <taxon>Embryophyta</taxon>
        <taxon>Tracheophyta</taxon>
        <taxon>Spermatophyta</taxon>
        <taxon>Magnoliopsida</taxon>
        <taxon>Liliopsida</taxon>
        <taxon>Poales</taxon>
        <taxon>Poaceae</taxon>
        <taxon>BOP clade</taxon>
        <taxon>Pooideae</taxon>
        <taxon>Triticodae</taxon>
        <taxon>Triticeae</taxon>
        <taxon>Triticinae</taxon>
        <taxon>Triticum</taxon>
    </lineage>
</organism>
<evidence type="ECO:0000313" key="2">
    <source>
        <dbReference type="Proteomes" id="UP000324705"/>
    </source>
</evidence>
<dbReference type="Gene3D" id="3.90.1150.60">
    <property type="entry name" value="Methioning gamme-lyase, C-terminal domain"/>
    <property type="match status" value="1"/>
</dbReference>
<dbReference type="EMBL" id="LT934124">
    <property type="protein sequence ID" value="VAI90508.1"/>
    <property type="molecule type" value="Genomic_DNA"/>
</dbReference>
<dbReference type="Pfam" id="PF06838">
    <property type="entry name" value="Met_gamma_lyase"/>
    <property type="match status" value="1"/>
</dbReference>
<protein>
    <submittedName>
        <fullName evidence="1">Uncharacterized protein</fullName>
    </submittedName>
</protein>
<dbReference type="PANTHER" id="PTHR46658:SF1">
    <property type="entry name" value="CYS OR MET METABOLISM PYRIDOXAL-PHOSPHATE-DEPENDENT ENZYME"/>
    <property type="match status" value="1"/>
</dbReference>
<dbReference type="InterPro" id="IPR009651">
    <property type="entry name" value="Met_g_lyase_put"/>
</dbReference>
<dbReference type="InterPro" id="IPR015424">
    <property type="entry name" value="PyrdxlP-dep_Trfase"/>
</dbReference>
<reference evidence="1 2" key="1">
    <citation type="submission" date="2017-09" db="EMBL/GenBank/DDBJ databases">
        <authorList>
            <consortium name="International Durum Wheat Genome Sequencing Consortium (IDWGSC)"/>
            <person name="Milanesi L."/>
        </authorList>
    </citation>
    <scope>NUCLEOTIDE SEQUENCE [LARGE SCALE GENOMIC DNA]</scope>
    <source>
        <strain evidence="2">cv. Svevo</strain>
    </source>
</reference>
<name>A0A9R1C310_TRITD</name>
<dbReference type="SUPFAM" id="SSF53383">
    <property type="entry name" value="PLP-dependent transferases"/>
    <property type="match status" value="1"/>
</dbReference>
<dbReference type="Proteomes" id="UP000324705">
    <property type="component" value="Chromosome 7B"/>
</dbReference>
<keyword evidence="2" id="KW-1185">Reference proteome</keyword>